<dbReference type="PANTHER" id="PTHR12100">
    <property type="entry name" value="SEC10"/>
    <property type="match status" value="1"/>
</dbReference>
<dbReference type="EMBL" id="QEAN01000010">
    <property type="protein sequence ID" value="TPX53985.1"/>
    <property type="molecule type" value="Genomic_DNA"/>
</dbReference>
<accession>A0A507DJM3</accession>
<feature type="region of interest" description="Disordered" evidence="1">
    <location>
        <begin position="564"/>
        <end position="592"/>
    </location>
</feature>
<dbReference type="Proteomes" id="UP000320475">
    <property type="component" value="Unassembled WGS sequence"/>
</dbReference>
<comment type="caution">
    <text evidence="3">The sequence shown here is derived from an EMBL/GenBank/DDBJ whole genome shotgun (WGS) entry which is preliminary data.</text>
</comment>
<dbReference type="InterPro" id="IPR009976">
    <property type="entry name" value="Sec10-like"/>
</dbReference>
<evidence type="ECO:0000313" key="3">
    <source>
        <dbReference type="EMBL" id="TPX51862.1"/>
    </source>
</evidence>
<dbReference type="SUPFAM" id="SSF81383">
    <property type="entry name" value="F-box domain"/>
    <property type="match status" value="1"/>
</dbReference>
<reference evidence="5 6" key="1">
    <citation type="journal article" date="2019" name="Sci. Rep.">
        <title>Comparative genomics of chytrid fungi reveal insights into the obligate biotrophic and pathogenic lifestyle of Synchytrium endobioticum.</title>
        <authorList>
            <person name="van de Vossenberg B.T.L.H."/>
            <person name="Warris S."/>
            <person name="Nguyen H.D.T."/>
            <person name="van Gent-Pelzer M.P.E."/>
            <person name="Joly D.L."/>
            <person name="van de Geest H.C."/>
            <person name="Bonants P.J.M."/>
            <person name="Smith D.S."/>
            <person name="Levesque C.A."/>
            <person name="van der Lee T.A.J."/>
        </authorList>
    </citation>
    <scope>NUCLEOTIDE SEQUENCE [LARGE SCALE GENOMIC DNA]</scope>
    <source>
        <strain evidence="3 6">LEV6574</strain>
        <strain evidence="4 5">MB42</strain>
    </source>
</reference>
<dbReference type="Pfam" id="PF07393">
    <property type="entry name" value="Sec10_HB"/>
    <property type="match status" value="1"/>
</dbReference>
<name>A0A507DJM3_9FUNG</name>
<dbReference type="CDD" id="cd09917">
    <property type="entry name" value="F-box_SF"/>
    <property type="match status" value="1"/>
</dbReference>
<protein>
    <recommendedName>
        <fullName evidence="2">F-box domain-containing protein</fullName>
    </recommendedName>
</protein>
<evidence type="ECO:0000313" key="4">
    <source>
        <dbReference type="EMBL" id="TPX53985.1"/>
    </source>
</evidence>
<sequence length="924" mass="102847">MAPVKRSTALQPPAKPSPTLTSLPPDLIVRIFTYVPVPDIAKLARASRRLKILAYADGVYEPKLKHLGIPAPSSSDDNLNDVDHHLHLSAKLKQLPGGHMLPATAAYMDTGTLWGGLDLTPPGSTRSSVAARAKDQDLIVSDTSLPSLPHKDAPQSQQNTMSHKIDANGMLVPLKKSSLTIGAGGLRGAVIAGSESAKNLASLSNTRSPSGKAVRQATGLPQRAARDAFKRVYSELSPYYVDFRKRGKDSRVFRDFKDLIEIATVIRRLKLFGNAKFIDDYQDINFALDTTMEWFESMILAQFDRAYDKQDIGEMRRNAFAAYQLNGGAACVQLFISKNPIFFDHTFNPSLVATKLPPPTDADDHRGYALADDFASFMDHMLANCKNQAHIVAQVFPPDINAMTLFVNRVFEDSIAEYLGAVLETARTGQDMTIYLHTLATAVYCCTQFLDFLGTLPNVPVEVDRVATAVRNVFRPYTDAYLMQELEHMVKMFGAELAKWNKRKRNSGEVLKDSPLRKSRSHFQGDERERHKRQVMSTVRSVLFAPIALGQTLARYNRIKPQEQTLLSDVPNDDEASPTETRPTPFSKEAAPYDLDDDSLNQLISLELCLNLMHTNKEALGRCLVITNATMKDKMIKNVERIFCALIETVGEKHIEPALNNAVSRLGIALGSTGDLAAPVEDNMDSIQFFELIHVADLVQQMIDVYYQEDVKPWIDESDFLSELAVDKKSFERLLDDKVAQGMDKAIQILVAQVEAILVGEQKPTDFNPSDKSSVIDVKETVACTKVLGCLATNLKQLAAVTDKNTLEVFYGEIGIRLFTVIIKNIKRHHVSQTGAMQLIFDLNKYCSWAASLHVPNVSKLFTVLKEVGNLFLAEGGQDLKTLVHDQNVYGSALKIEEIYELLKSRTDYKKIQKYVESKECIIM</sequence>
<evidence type="ECO:0000259" key="2">
    <source>
        <dbReference type="PROSITE" id="PS50181"/>
    </source>
</evidence>
<dbReference type="GO" id="GO:0000145">
    <property type="term" value="C:exocyst"/>
    <property type="evidence" value="ECO:0007669"/>
    <property type="project" value="TreeGrafter"/>
</dbReference>
<dbReference type="PANTHER" id="PTHR12100:SF1">
    <property type="entry name" value="RECYCLIN-1"/>
    <property type="match status" value="1"/>
</dbReference>
<keyword evidence="5" id="KW-1185">Reference proteome</keyword>
<evidence type="ECO:0000256" key="1">
    <source>
        <dbReference type="SAM" id="MobiDB-lite"/>
    </source>
</evidence>
<dbReference type="InterPro" id="IPR036047">
    <property type="entry name" value="F-box-like_dom_sf"/>
</dbReference>
<evidence type="ECO:0000313" key="5">
    <source>
        <dbReference type="Proteomes" id="UP000317494"/>
    </source>
</evidence>
<dbReference type="OrthoDB" id="5554140at2759"/>
<gene>
    <name evidence="3" type="ORF">SeLEV6574_g00041</name>
    <name evidence="4" type="ORF">SeMB42_g00534</name>
</gene>
<dbReference type="GO" id="GO:0006887">
    <property type="term" value="P:exocytosis"/>
    <property type="evidence" value="ECO:0007669"/>
    <property type="project" value="TreeGrafter"/>
</dbReference>
<feature type="region of interest" description="Disordered" evidence="1">
    <location>
        <begin position="508"/>
        <end position="531"/>
    </location>
</feature>
<dbReference type="GO" id="GO:0006893">
    <property type="term" value="P:Golgi to plasma membrane transport"/>
    <property type="evidence" value="ECO:0007669"/>
    <property type="project" value="TreeGrafter"/>
</dbReference>
<dbReference type="AlphaFoldDB" id="A0A507DJM3"/>
<dbReference type="VEuPathDB" id="FungiDB:SeMB42_g00534"/>
<proteinExistence type="predicted"/>
<dbReference type="PROSITE" id="PS50181">
    <property type="entry name" value="FBOX"/>
    <property type="match status" value="1"/>
</dbReference>
<evidence type="ECO:0000313" key="6">
    <source>
        <dbReference type="Proteomes" id="UP000320475"/>
    </source>
</evidence>
<dbReference type="STRING" id="286115.A0A507DJM3"/>
<dbReference type="Proteomes" id="UP000317494">
    <property type="component" value="Unassembled WGS sequence"/>
</dbReference>
<dbReference type="InterPro" id="IPR001810">
    <property type="entry name" value="F-box_dom"/>
</dbReference>
<dbReference type="InterPro" id="IPR048627">
    <property type="entry name" value="Sec10_HB"/>
</dbReference>
<feature type="domain" description="F-box" evidence="2">
    <location>
        <begin position="17"/>
        <end position="63"/>
    </location>
</feature>
<organism evidence="3 6">
    <name type="scientific">Synchytrium endobioticum</name>
    <dbReference type="NCBI Taxonomy" id="286115"/>
    <lineage>
        <taxon>Eukaryota</taxon>
        <taxon>Fungi</taxon>
        <taxon>Fungi incertae sedis</taxon>
        <taxon>Chytridiomycota</taxon>
        <taxon>Chytridiomycota incertae sedis</taxon>
        <taxon>Chytridiomycetes</taxon>
        <taxon>Synchytriales</taxon>
        <taxon>Synchytriaceae</taxon>
        <taxon>Synchytrium</taxon>
    </lineage>
</organism>
<dbReference type="Pfam" id="PF12937">
    <property type="entry name" value="F-box-like"/>
    <property type="match status" value="1"/>
</dbReference>
<dbReference type="EMBL" id="QEAM01000001">
    <property type="protein sequence ID" value="TPX51862.1"/>
    <property type="molecule type" value="Genomic_DNA"/>
</dbReference>